<dbReference type="GO" id="GO:0031146">
    <property type="term" value="P:SCF-dependent proteasomal ubiquitin-dependent protein catabolic process"/>
    <property type="evidence" value="ECO:0007669"/>
    <property type="project" value="TreeGrafter"/>
</dbReference>
<dbReference type="Pfam" id="PF13516">
    <property type="entry name" value="LRR_6"/>
    <property type="match status" value="1"/>
</dbReference>
<name>A0A7J7MAD9_9MAGN</name>
<dbReference type="SMART" id="SM00367">
    <property type="entry name" value="LRR_CC"/>
    <property type="match status" value="5"/>
</dbReference>
<evidence type="ECO:0000313" key="3">
    <source>
        <dbReference type="Proteomes" id="UP000541444"/>
    </source>
</evidence>
<dbReference type="EMBL" id="JACGCM010001659">
    <property type="protein sequence ID" value="KAF6151855.1"/>
    <property type="molecule type" value="Genomic_DNA"/>
</dbReference>
<dbReference type="FunFam" id="3.80.10.10:FF:000535">
    <property type="entry name" value="Leucine Rich Repeat family protein"/>
    <property type="match status" value="1"/>
</dbReference>
<keyword evidence="3" id="KW-1185">Reference proteome</keyword>
<comment type="caution">
    <text evidence="2">The sequence shown here is derived from an EMBL/GenBank/DDBJ whole genome shotgun (WGS) entry which is preliminary data.</text>
</comment>
<dbReference type="InterPro" id="IPR032675">
    <property type="entry name" value="LRR_dom_sf"/>
</dbReference>
<dbReference type="AlphaFoldDB" id="A0A7J7MAD9"/>
<dbReference type="GO" id="GO:0019005">
    <property type="term" value="C:SCF ubiquitin ligase complex"/>
    <property type="evidence" value="ECO:0007669"/>
    <property type="project" value="TreeGrafter"/>
</dbReference>
<dbReference type="Proteomes" id="UP000541444">
    <property type="component" value="Unassembled WGS sequence"/>
</dbReference>
<dbReference type="InterPro" id="IPR001611">
    <property type="entry name" value="Leu-rich_rpt"/>
</dbReference>
<gene>
    <name evidence="2" type="ORF">GIB67_010429</name>
</gene>
<evidence type="ECO:0000313" key="2">
    <source>
        <dbReference type="EMBL" id="KAF6151855.1"/>
    </source>
</evidence>
<dbReference type="Gene3D" id="3.80.10.10">
    <property type="entry name" value="Ribonuclease Inhibitor"/>
    <property type="match status" value="3"/>
</dbReference>
<accession>A0A7J7MAD9</accession>
<dbReference type="InterPro" id="IPR057207">
    <property type="entry name" value="FBXL15_LRR"/>
</dbReference>
<sequence length="655" mass="73620">MEAFIEHLLIFYDVDNCWVFQCVEALQSLEVLNLNGCQKISDNGIEAVTSVCPNLKTFSIYWNMSILLDWCSSYVRLEQERLVILIGDLTLCSSGILNMAMDGTKIYESNFDQTIFNITDESLYIIADSYQNMETLNLTRCIKLTDNGLEQIMLKCSYLQSLNLYALSRSNMGYYQFLNLSRSLFQLELGFLILTPLVFYKRGGLASIKREADRGGGVIASLTGAATPNGTLIGTVREREPVCKETITIEERGARGVGDGHKRGEGTLVVAGLGFSPKTLMEIKFRVLITIVQDKGESVPMRVVATYAFDYSQKLTTFNSGGPTNHVIHQLRIRPFGESAGEPIEQITPLAVATNHRTTQQWIQETRMNHKMQVGIIQQFHSLMLQFVASKCLIRIREMMARYEELCDPFWEGFVSGFEERTTVISQFFILDVNGRRDVGDGIVPPLLSTMTGYGKFRGRLQDFQKSFTVQILCTFYGMKTKRLKCTLHTCVSPLEHRPLDFVDKIFSDEGLSFVGEVQYGLLAVSQFSFTDDAYKKIELLTHLRFLDLCGSQNLSDEGLSCIAKCKNLVSLNLTWCVRVTDVGVMVISHGCTSLEFLSLFGIVGVSDEALQSLSRSCSSTLTTLDVNGCIRIKGRSRDELLRLFPRLVCFKVHS</sequence>
<dbReference type="InterPro" id="IPR006553">
    <property type="entry name" value="Leu-rich_rpt_Cys-con_subtyp"/>
</dbReference>
<feature type="domain" description="F-box/LRR-repeat protein 15-like leucin rich repeat" evidence="1">
    <location>
        <begin position="530"/>
        <end position="636"/>
    </location>
</feature>
<protein>
    <recommendedName>
        <fullName evidence="1">F-box/LRR-repeat protein 15-like leucin rich repeat domain-containing protein</fullName>
    </recommendedName>
</protein>
<dbReference type="SUPFAM" id="SSF52047">
    <property type="entry name" value="RNI-like"/>
    <property type="match status" value="2"/>
</dbReference>
<dbReference type="OrthoDB" id="550575at2759"/>
<dbReference type="PANTHER" id="PTHR13318">
    <property type="entry name" value="PARTNER OF PAIRED, ISOFORM B-RELATED"/>
    <property type="match status" value="1"/>
</dbReference>
<proteinExistence type="predicted"/>
<evidence type="ECO:0000259" key="1">
    <source>
        <dbReference type="Pfam" id="PF25372"/>
    </source>
</evidence>
<dbReference type="Pfam" id="PF25372">
    <property type="entry name" value="DUF7885"/>
    <property type="match status" value="1"/>
</dbReference>
<reference evidence="2 3" key="1">
    <citation type="journal article" date="2020" name="IScience">
        <title>Genome Sequencing of the Endangered Kingdonia uniflora (Circaeasteraceae, Ranunculales) Reveals Potential Mechanisms of Evolutionary Specialization.</title>
        <authorList>
            <person name="Sun Y."/>
            <person name="Deng T."/>
            <person name="Zhang A."/>
            <person name="Moore M.J."/>
            <person name="Landis J.B."/>
            <person name="Lin N."/>
            <person name="Zhang H."/>
            <person name="Zhang X."/>
            <person name="Huang J."/>
            <person name="Zhang X."/>
            <person name="Sun H."/>
            <person name="Wang H."/>
        </authorList>
    </citation>
    <scope>NUCLEOTIDE SEQUENCE [LARGE SCALE GENOMIC DNA]</scope>
    <source>
        <strain evidence="2">TB1705</strain>
        <tissue evidence="2">Leaf</tissue>
    </source>
</reference>
<organism evidence="2 3">
    <name type="scientific">Kingdonia uniflora</name>
    <dbReference type="NCBI Taxonomy" id="39325"/>
    <lineage>
        <taxon>Eukaryota</taxon>
        <taxon>Viridiplantae</taxon>
        <taxon>Streptophyta</taxon>
        <taxon>Embryophyta</taxon>
        <taxon>Tracheophyta</taxon>
        <taxon>Spermatophyta</taxon>
        <taxon>Magnoliopsida</taxon>
        <taxon>Ranunculales</taxon>
        <taxon>Circaeasteraceae</taxon>
        <taxon>Kingdonia</taxon>
    </lineage>
</organism>
<dbReference type="PANTHER" id="PTHR13318:SF95">
    <property type="entry name" value="F-BOX PROTEIN YLR352W"/>
    <property type="match status" value="1"/>
</dbReference>